<sequence length="277" mass="32098">MIKKNFFLLAFTLLLGTFPLLHPASAASQLDEQGTLIFGTLHYLDKNGRYLTIKRDNGKLENYFFQRSTQIRNDKGFAGSSALIEGDRIKLQFQRAGSVFLDKVEIMKEEREVKSIRKGKIHLLDSVAGKLNISDGSKFDTYWWGYQSYYDRNSTYPLAKEASVYFGDQLINKSQYRYYNLYDAYFITTMQFNKEVVEHVVIQRGNDKHLREEIISINLNSNYLTLKSSEKVYFHEGTIFIRNKRAVDPISITKGDNAFITTDVINGKLYANIVYIY</sequence>
<organism evidence="2 3">
    <name type="scientific">Sporosarcina koreensis</name>
    <dbReference type="NCBI Taxonomy" id="334735"/>
    <lineage>
        <taxon>Bacteria</taxon>
        <taxon>Bacillati</taxon>
        <taxon>Bacillota</taxon>
        <taxon>Bacilli</taxon>
        <taxon>Bacillales</taxon>
        <taxon>Caryophanaceae</taxon>
        <taxon>Sporosarcina</taxon>
    </lineage>
</organism>
<dbReference type="RefSeq" id="WP_381445672.1">
    <property type="nucleotide sequence ID" value="NZ_JBHSNP010000027.1"/>
</dbReference>
<accession>A0ABW0U074</accession>
<proteinExistence type="predicted"/>
<reference evidence="3" key="1">
    <citation type="journal article" date="2019" name="Int. J. Syst. Evol. Microbiol.">
        <title>The Global Catalogue of Microorganisms (GCM) 10K type strain sequencing project: providing services to taxonomists for standard genome sequencing and annotation.</title>
        <authorList>
            <consortium name="The Broad Institute Genomics Platform"/>
            <consortium name="The Broad Institute Genome Sequencing Center for Infectious Disease"/>
            <person name="Wu L."/>
            <person name="Ma J."/>
        </authorList>
    </citation>
    <scope>NUCLEOTIDE SEQUENCE [LARGE SCALE GENOMIC DNA]</scope>
    <source>
        <strain evidence="3">KACC 11299</strain>
    </source>
</reference>
<feature type="chain" id="PRO_5046439196" evidence="1">
    <location>
        <begin position="27"/>
        <end position="277"/>
    </location>
</feature>
<protein>
    <submittedName>
        <fullName evidence="2">Uncharacterized protein</fullName>
    </submittedName>
</protein>
<evidence type="ECO:0000256" key="1">
    <source>
        <dbReference type="SAM" id="SignalP"/>
    </source>
</evidence>
<keyword evidence="1" id="KW-0732">Signal</keyword>
<feature type="signal peptide" evidence="1">
    <location>
        <begin position="1"/>
        <end position="26"/>
    </location>
</feature>
<name>A0ABW0U074_9BACL</name>
<comment type="caution">
    <text evidence="2">The sequence shown here is derived from an EMBL/GenBank/DDBJ whole genome shotgun (WGS) entry which is preliminary data.</text>
</comment>
<gene>
    <name evidence="2" type="ORF">ACFPTP_13205</name>
</gene>
<evidence type="ECO:0000313" key="3">
    <source>
        <dbReference type="Proteomes" id="UP001596071"/>
    </source>
</evidence>
<evidence type="ECO:0000313" key="2">
    <source>
        <dbReference type="EMBL" id="MFC5604180.1"/>
    </source>
</evidence>
<dbReference type="EMBL" id="JBHSNP010000027">
    <property type="protein sequence ID" value="MFC5604180.1"/>
    <property type="molecule type" value="Genomic_DNA"/>
</dbReference>
<dbReference type="Proteomes" id="UP001596071">
    <property type="component" value="Unassembled WGS sequence"/>
</dbReference>
<keyword evidence="3" id="KW-1185">Reference proteome</keyword>